<gene>
    <name evidence="4" type="ORF">D9615_000625</name>
</gene>
<protein>
    <submittedName>
        <fullName evidence="4">Uncharacterized protein</fullName>
    </submittedName>
</protein>
<dbReference type="OrthoDB" id="185373at2759"/>
<organism evidence="4 5">
    <name type="scientific">Tricholomella constricta</name>
    <dbReference type="NCBI Taxonomy" id="117010"/>
    <lineage>
        <taxon>Eukaryota</taxon>
        <taxon>Fungi</taxon>
        <taxon>Dikarya</taxon>
        <taxon>Basidiomycota</taxon>
        <taxon>Agaricomycotina</taxon>
        <taxon>Agaricomycetes</taxon>
        <taxon>Agaricomycetidae</taxon>
        <taxon>Agaricales</taxon>
        <taxon>Tricholomatineae</taxon>
        <taxon>Lyophyllaceae</taxon>
        <taxon>Tricholomella</taxon>
    </lineage>
</organism>
<keyword evidence="1" id="KW-0677">Repeat</keyword>
<dbReference type="PANTHER" id="PTHR47939:SF13">
    <property type="entry name" value="OS03G0201400 PROTEIN"/>
    <property type="match status" value="1"/>
</dbReference>
<dbReference type="InterPro" id="IPR050667">
    <property type="entry name" value="PPR-containing_protein"/>
</dbReference>
<dbReference type="Gene3D" id="1.25.40.10">
    <property type="entry name" value="Tetratricopeptide repeat domain"/>
    <property type="match status" value="5"/>
</dbReference>
<evidence type="ECO:0000256" key="2">
    <source>
        <dbReference type="PROSITE-ProRule" id="PRU00708"/>
    </source>
</evidence>
<accession>A0A8H5HQT2</accession>
<dbReference type="PANTHER" id="PTHR47939">
    <property type="entry name" value="MEMBRANE-ASSOCIATED SALT-INDUCIBLE PROTEIN-LIKE"/>
    <property type="match status" value="1"/>
</dbReference>
<evidence type="ECO:0000313" key="4">
    <source>
        <dbReference type="EMBL" id="KAF5387886.1"/>
    </source>
</evidence>
<dbReference type="InterPro" id="IPR002885">
    <property type="entry name" value="PPR_rpt"/>
</dbReference>
<evidence type="ECO:0000256" key="3">
    <source>
        <dbReference type="SAM" id="MobiDB-lite"/>
    </source>
</evidence>
<feature type="repeat" description="PPR" evidence="2">
    <location>
        <begin position="767"/>
        <end position="801"/>
    </location>
</feature>
<proteinExistence type="predicted"/>
<dbReference type="Pfam" id="PF01535">
    <property type="entry name" value="PPR"/>
    <property type="match status" value="2"/>
</dbReference>
<dbReference type="EMBL" id="JAACJP010000001">
    <property type="protein sequence ID" value="KAF5387886.1"/>
    <property type="molecule type" value="Genomic_DNA"/>
</dbReference>
<comment type="caution">
    <text evidence="4">The sequence shown here is derived from an EMBL/GenBank/DDBJ whole genome shotgun (WGS) entry which is preliminary data.</text>
</comment>
<sequence>MLIIVKAPGYSSTRTSLMVEPFAAVVFNKLLSGRPTLSYPVSLNSVARVITSSSSSRKSVGTDFFLPLPGHVKGKDKSGHDFHDASHLSQCQEWSSCSSRHTLRCPYQSRFMMLGELSHDRSRVPRCYKSHPPSGRRIASGPFQISATYGGQRRHASHASEGAAINKPESPSLKTGTLGDASSARRQRNWSKGELHIQKFERVTQTPRARLDMDHAWKTYQAVKDYDLPLASKLAFVDKYLSAAEMRYRHNTGDKQLHGWGRRATEVLDTMSNQVIPSSRFDQWRLCLVARSMALFDDLENATRTLHDADKVPMLYNLKAGIPYAYEMIISSISRYRGNACVIEFIAQEWPELSTYLLFDSMKSHYGAQARAGASMRRVAFRAATEIVDRTSFLERDDWDKKRREAIGCFFLDALCFSQMAREARDVVLKMQQLHLHLPLTYKLMTIRTLAQRAPLLRYATDLHSAIPAEDCKLSYLQTGLYVYARQGNTEVAERYFDDILARGDPGSEDIAAVIHAYAVANDTNRATAVFSRFFPLDAKGKRQNSPALTHYAAILSAFSRLGDQAGITRWLQDLANAGLVPNDHIFTIVLNAFAHAGDIDSVTAILKQMREAGIQPNVVTYTIVITLLAHRKDSVGAEAIFKRALKEGIIPDNRMIISLMNAHVEAGSWKGVIRAYDYLAASHFTTLSIDVYNTLMKAYVLIGAPFSVVYKFFKRLEASRAEPDAYTYSLLVQSACDAGMMNIASDIYYDMEQLALENPNRNFDVNVYILTILMAGFLQHGDKIRAKAVYDEMRDKGIQPTPITFSTIIKAYGNERSKESLQIAEDFVRSLVADPEAEQVLRKPKYDAKTALQHLYGPLISAYGKMQKPEEAERVLHEMFDAEGTPSLGMLSALLDVHRRTFNVDAVLALWPKIYNLGMELSRKDWFIETTDSLETRGLRGNILCVPLSIYIDALSAAGHHSEIAAVWKDFRAQGFSFDSHNWNHLCVALVRAGQLERAFEVVERVLIPFQELSARSDQPRDRGPGSPLVSDLHTEKDEDLIEEAPGEPPKHRADRRVLASKIATSRTARMEGWDAEEHGSDLAHHLHILQQISPSWATWRPHSAALTVLLTSINRLNAGMLVKPILANDGDEVDTDADERPEAREMLNRLYSNYPKTVGVVLDHEMRERQRLGSDYDEEYNWG</sequence>
<feature type="repeat" description="PPR" evidence="2">
    <location>
        <begin position="583"/>
        <end position="617"/>
    </location>
</feature>
<evidence type="ECO:0000313" key="5">
    <source>
        <dbReference type="Proteomes" id="UP000565441"/>
    </source>
</evidence>
<dbReference type="AlphaFoldDB" id="A0A8H5HQT2"/>
<dbReference type="InterPro" id="IPR011990">
    <property type="entry name" value="TPR-like_helical_dom_sf"/>
</dbReference>
<feature type="repeat" description="PPR" evidence="2">
    <location>
        <begin position="725"/>
        <end position="759"/>
    </location>
</feature>
<feature type="repeat" description="PPR" evidence="2">
    <location>
        <begin position="853"/>
        <end position="887"/>
    </location>
</feature>
<feature type="repeat" description="PPR" evidence="2">
    <location>
        <begin position="618"/>
        <end position="652"/>
    </location>
</feature>
<dbReference type="PROSITE" id="PS51375">
    <property type="entry name" value="PPR"/>
    <property type="match status" value="5"/>
</dbReference>
<keyword evidence="5" id="KW-1185">Reference proteome</keyword>
<dbReference type="Proteomes" id="UP000565441">
    <property type="component" value="Unassembled WGS sequence"/>
</dbReference>
<feature type="region of interest" description="Disordered" evidence="3">
    <location>
        <begin position="122"/>
        <end position="188"/>
    </location>
</feature>
<dbReference type="NCBIfam" id="TIGR00756">
    <property type="entry name" value="PPR"/>
    <property type="match status" value="4"/>
</dbReference>
<dbReference type="Pfam" id="PF13812">
    <property type="entry name" value="PPR_3"/>
    <property type="match status" value="1"/>
</dbReference>
<evidence type="ECO:0000256" key="1">
    <source>
        <dbReference type="ARBA" id="ARBA00022737"/>
    </source>
</evidence>
<feature type="region of interest" description="Disordered" evidence="3">
    <location>
        <begin position="1017"/>
        <end position="1037"/>
    </location>
</feature>
<name>A0A8H5HQT2_9AGAR</name>
<reference evidence="4 5" key="1">
    <citation type="journal article" date="2020" name="ISME J.">
        <title>Uncovering the hidden diversity of litter-decomposition mechanisms in mushroom-forming fungi.</title>
        <authorList>
            <person name="Floudas D."/>
            <person name="Bentzer J."/>
            <person name="Ahren D."/>
            <person name="Johansson T."/>
            <person name="Persson P."/>
            <person name="Tunlid A."/>
        </authorList>
    </citation>
    <scope>NUCLEOTIDE SEQUENCE [LARGE SCALE GENOMIC DNA]</scope>
    <source>
        <strain evidence="4 5">CBS 661.87</strain>
    </source>
</reference>
<dbReference type="Pfam" id="PF13041">
    <property type="entry name" value="PPR_2"/>
    <property type="match status" value="1"/>
</dbReference>